<proteinExistence type="predicted"/>
<reference evidence="2" key="1">
    <citation type="submission" date="2014-11" db="EMBL/GenBank/DDBJ databases">
        <authorList>
            <person name="Hornung B.V."/>
        </authorList>
    </citation>
    <scope>NUCLEOTIDE SEQUENCE</scope>
    <source>
        <strain evidence="2">INE</strain>
    </source>
</reference>
<evidence type="ECO:0000313" key="3">
    <source>
        <dbReference type="Proteomes" id="UP001071230"/>
    </source>
</evidence>
<accession>A0A8S0XBM8</accession>
<evidence type="ECO:0000313" key="1">
    <source>
        <dbReference type="EMBL" id="CAA7601416.1"/>
    </source>
</evidence>
<dbReference type="RefSeq" id="WP_240984946.1">
    <property type="nucleotide sequence ID" value="NZ_CDGJ01000096.1"/>
</dbReference>
<dbReference type="EMBL" id="CDGJ01000096">
    <property type="protein sequence ID" value="CEJ08847.1"/>
    <property type="molecule type" value="Genomic_DNA"/>
</dbReference>
<organism evidence="1">
    <name type="scientific">Acididesulfobacillus acetoxydans</name>
    <dbReference type="NCBI Taxonomy" id="1561005"/>
    <lineage>
        <taxon>Bacteria</taxon>
        <taxon>Bacillati</taxon>
        <taxon>Bacillota</taxon>
        <taxon>Clostridia</taxon>
        <taxon>Eubacteriales</taxon>
        <taxon>Peptococcaceae</taxon>
        <taxon>Acididesulfobacillus</taxon>
    </lineage>
</organism>
<dbReference type="EMBL" id="LR746496">
    <property type="protein sequence ID" value="CAA7601416.1"/>
    <property type="molecule type" value="Genomic_DNA"/>
</dbReference>
<dbReference type="Proteomes" id="UP001071230">
    <property type="component" value="Unassembled WGS sequence"/>
</dbReference>
<dbReference type="AlphaFoldDB" id="A0A8S0XBM8"/>
<evidence type="ECO:0000313" key="2">
    <source>
        <dbReference type="EMBL" id="CEJ08847.1"/>
    </source>
</evidence>
<name>A0A8S0XBM8_9FIRM</name>
<sequence length="449" mass="49903">MIMNLGDKNPDGGGTEVHWLLYLAFENPERREIKDVCSGEDSGRCPCLPGLRRELAGSSGKHSCLDADRGILPAGSETAPVTFKAFSAGNRTTPGTEDGDAPVSVSLNKAQGFSPRIEKGRGEYWLELSGPDTVFKVMRELKDGPRVMALAPNKWLAKQLALNLLNYPAETEIGSSWYLWRGRKVFSQGRELALICFSPNRQKEDFYPGPASAGQAWQAWAKSSFWHAFPVRGLWFLTPKAVDELERLGFNNLGQLLSLGDDFLGRVTGNPYLPAYLKGGENLPGLENNYPERSLRFSADLRDPDSQNEADSIRLQASVELLSSRLVAQLAQRQQGCLRLSLTVSHAGERLSRERSFSPPQYTLGALKENATILLRTLPFPSYSEVCLEAGGLQTVSYLQYTLFAEQARLAQDPHLTALVSRFSGVLQRGKEFSRREKMLAHYDPWRFG</sequence>
<dbReference type="KEGG" id="aacx:DEACI_2083"/>
<keyword evidence="3" id="KW-1185">Reference proteome</keyword>
<dbReference type="Proteomes" id="UP000836597">
    <property type="component" value="Chromosome"/>
</dbReference>
<reference evidence="1" key="2">
    <citation type="submission" date="2020-01" db="EMBL/GenBank/DDBJ databases">
        <authorList>
            <person name="Hornung B."/>
        </authorList>
    </citation>
    <scope>NUCLEOTIDE SEQUENCE</scope>
    <source>
        <strain evidence="1">PacBioINE</strain>
    </source>
</reference>
<protein>
    <submittedName>
        <fullName evidence="1">Uncharacterized protein</fullName>
    </submittedName>
</protein>
<gene>
    <name evidence="1" type="ORF">DEACI_2083</name>
    <name evidence="2" type="ORF">DEACI_3328</name>
</gene>